<feature type="region of interest" description="Disordered" evidence="1">
    <location>
        <begin position="191"/>
        <end position="231"/>
    </location>
</feature>
<accession>A0A1D2AFF6</accession>
<feature type="compositionally biased region" description="Basic and acidic residues" evidence="1">
    <location>
        <begin position="273"/>
        <end position="286"/>
    </location>
</feature>
<feature type="region of interest" description="Disordered" evidence="1">
    <location>
        <begin position="1"/>
        <end position="55"/>
    </location>
</feature>
<dbReference type="AlphaFoldDB" id="A0A1D2AFF6"/>
<proteinExistence type="predicted"/>
<sequence>MPGGAPQQVRQHVAGVGRGAPHDPGQHLGCDPSFPRARRAGPGPAGGAGGGGVRRALRGAARPWTAPRLRAHAVQRGVPCLRRHGWPPGLGRRLPRHARHPPARPLLPAPAPGPGRIPAHHVTHEGDHRGLGALGSHPRRVDQGRGGSTARQPAELGEPGDLPCLLQAEDGGAVGLGTLPRLPCRGARRLAHHPRPGGAHVCVQRGGRHHPGRGRGDADPEGRRTLRHPHAGGQVPWVRSRAALPPLPGRVRRGGVRLCARLPGAGGTRASRHLQDREPPPGRRREGQAAVRLALRLAAAGCLDDAEAGGCRRSRRWMINGAGGSSDTKPGCLPIL</sequence>
<feature type="compositionally biased region" description="Basic and acidic residues" evidence="1">
    <location>
        <begin position="214"/>
        <end position="224"/>
    </location>
</feature>
<evidence type="ECO:0000256" key="1">
    <source>
        <dbReference type="SAM" id="MobiDB-lite"/>
    </source>
</evidence>
<evidence type="ECO:0000313" key="2">
    <source>
        <dbReference type="EMBL" id="JAT77655.1"/>
    </source>
</evidence>
<gene>
    <name evidence="2" type="ORF">g.49541</name>
</gene>
<name>A0A1D2AFF6_AUXPR</name>
<feature type="region of interest" description="Disordered" evidence="1">
    <location>
        <begin position="82"/>
        <end position="104"/>
    </location>
</feature>
<reference evidence="2" key="1">
    <citation type="submission" date="2015-08" db="EMBL/GenBank/DDBJ databases">
        <authorList>
            <person name="Babu N.S."/>
            <person name="Beckwith C.J."/>
            <person name="Beseler K.G."/>
            <person name="Brison A."/>
            <person name="Carone J.V."/>
            <person name="Caskin T.P."/>
            <person name="Diamond M."/>
            <person name="Durham M.E."/>
            <person name="Foxe J.M."/>
            <person name="Go M."/>
            <person name="Henderson B.A."/>
            <person name="Jones I.B."/>
            <person name="McGettigan J.A."/>
            <person name="Micheletti S.J."/>
            <person name="Nasrallah M.E."/>
            <person name="Ortiz D."/>
            <person name="Piller C.R."/>
            <person name="Privatt S.R."/>
            <person name="Schneider S.L."/>
            <person name="Sharp S."/>
            <person name="Smith T.C."/>
            <person name="Stanton J.D."/>
            <person name="Ullery H.E."/>
            <person name="Wilson R.J."/>
            <person name="Serrano M.G."/>
            <person name="Buck G."/>
            <person name="Lee V."/>
            <person name="Wang Y."/>
            <person name="Carvalho R."/>
            <person name="Voegtly L."/>
            <person name="Shi R."/>
            <person name="Duckworth R."/>
            <person name="Johnson A."/>
            <person name="Loviza R."/>
            <person name="Walstead R."/>
            <person name="Shah Z."/>
            <person name="Kiflezghi M."/>
            <person name="Wade K."/>
            <person name="Ball S.L."/>
            <person name="Bradley K.W."/>
            <person name="Asai D.J."/>
            <person name="Bowman C.A."/>
            <person name="Russell D.A."/>
            <person name="Pope W.H."/>
            <person name="Jacobs-Sera D."/>
            <person name="Hendrix R.W."/>
            <person name="Hatfull G.F."/>
        </authorList>
    </citation>
    <scope>NUCLEOTIDE SEQUENCE</scope>
</reference>
<dbReference type="EMBL" id="GDKF01000967">
    <property type="protein sequence ID" value="JAT77655.1"/>
    <property type="molecule type" value="Transcribed_RNA"/>
</dbReference>
<feature type="compositionally biased region" description="Gly residues" evidence="1">
    <location>
        <begin position="43"/>
        <end position="53"/>
    </location>
</feature>
<organism evidence="2">
    <name type="scientific">Auxenochlorella protothecoides</name>
    <name type="common">Green microalga</name>
    <name type="synonym">Chlorella protothecoides</name>
    <dbReference type="NCBI Taxonomy" id="3075"/>
    <lineage>
        <taxon>Eukaryota</taxon>
        <taxon>Viridiplantae</taxon>
        <taxon>Chlorophyta</taxon>
        <taxon>core chlorophytes</taxon>
        <taxon>Trebouxiophyceae</taxon>
        <taxon>Chlorellales</taxon>
        <taxon>Chlorellaceae</taxon>
        <taxon>Auxenochlorella</taxon>
    </lineage>
</organism>
<feature type="region of interest" description="Disordered" evidence="1">
    <location>
        <begin position="262"/>
        <end position="286"/>
    </location>
</feature>
<feature type="compositionally biased region" description="Basic residues" evidence="1">
    <location>
        <begin position="93"/>
        <end position="102"/>
    </location>
</feature>
<feature type="region of interest" description="Disordered" evidence="1">
    <location>
        <begin position="128"/>
        <end position="156"/>
    </location>
</feature>
<protein>
    <submittedName>
        <fullName evidence="2">Uncharacterized protein</fullName>
    </submittedName>
</protein>